<sequence>MGDFFSLDKIFDIFNYIFWFFLLNLFFMILNIPSVSFFLFLGISNISSYFPLFLICLIPIGPSLTSLLYCTGKLIRNKDLNIINDFIKGLKLNFKQATFLWCSELIVVFILYSNIKFFSTSKYSLVSTCLFASLTIILLLMTPYIYILISRFTMTNMSIVKSSLILVFTRPIITISNIVIIIFSLILFEMTPGTIILFISSIFAFLLSFTNKALLLELETTKTS</sequence>
<protein>
    <submittedName>
        <fullName evidence="1">Uncharacterized membrane protein YesL</fullName>
    </submittedName>
</protein>
<dbReference type="InterPro" id="IPR006938">
    <property type="entry name" value="DUF624"/>
</dbReference>
<dbReference type="EMBL" id="FNJM01000002">
    <property type="protein sequence ID" value="SDP10516.1"/>
    <property type="molecule type" value="Genomic_DNA"/>
</dbReference>
<organism evidence="1 2">
    <name type="scientific">Clostridium gasigenes</name>
    <dbReference type="NCBI Taxonomy" id="94869"/>
    <lineage>
        <taxon>Bacteria</taxon>
        <taxon>Bacillati</taxon>
        <taxon>Bacillota</taxon>
        <taxon>Clostridia</taxon>
        <taxon>Eubacteriales</taxon>
        <taxon>Clostridiaceae</taxon>
        <taxon>Clostridium</taxon>
    </lineage>
</organism>
<reference evidence="1 2" key="1">
    <citation type="submission" date="2016-10" db="EMBL/GenBank/DDBJ databases">
        <authorList>
            <person name="de Groot N.N."/>
        </authorList>
    </citation>
    <scope>NUCLEOTIDE SEQUENCE [LARGE SCALE GENOMIC DNA]</scope>
    <source>
        <strain evidence="1 2">DSM 12272</strain>
    </source>
</reference>
<dbReference type="Proteomes" id="UP000198597">
    <property type="component" value="Unassembled WGS sequence"/>
</dbReference>
<keyword evidence="2" id="KW-1185">Reference proteome</keyword>
<dbReference type="Pfam" id="PF04854">
    <property type="entry name" value="DUF624"/>
    <property type="match status" value="1"/>
</dbReference>
<dbReference type="OrthoDB" id="1975933at2"/>
<evidence type="ECO:0000313" key="1">
    <source>
        <dbReference type="EMBL" id="SDP10516.1"/>
    </source>
</evidence>
<accession>A0A1H0Q1C0</accession>
<gene>
    <name evidence="1" type="ORF">SAMN04488529_102139</name>
</gene>
<proteinExistence type="predicted"/>
<dbReference type="AlphaFoldDB" id="A0A1H0Q1C0"/>
<evidence type="ECO:0000313" key="2">
    <source>
        <dbReference type="Proteomes" id="UP000198597"/>
    </source>
</evidence>
<name>A0A1H0Q1C0_9CLOT</name>
<dbReference type="STRING" id="94869.SAMN04488529_102139"/>